<evidence type="ECO:0000256" key="3">
    <source>
        <dbReference type="ARBA" id="ARBA00023274"/>
    </source>
</evidence>
<organism evidence="7 8">
    <name type="scientific">Discostella pseudostelligera</name>
    <dbReference type="NCBI Taxonomy" id="259834"/>
    <lineage>
        <taxon>Eukaryota</taxon>
        <taxon>Sar</taxon>
        <taxon>Stramenopiles</taxon>
        <taxon>Ochrophyta</taxon>
        <taxon>Bacillariophyta</taxon>
        <taxon>Coscinodiscophyceae</taxon>
        <taxon>Thalassiosirophycidae</taxon>
        <taxon>Stephanodiscales</taxon>
        <taxon>Stephanodiscaceae</taxon>
        <taxon>Discostella</taxon>
    </lineage>
</organism>
<keyword evidence="3 4" id="KW-0687">Ribonucleoprotein</keyword>
<dbReference type="PANTHER" id="PTHR23321:SF26">
    <property type="entry name" value="SMALL RIBOSOMAL SUBUNIT PROTEIN US15M"/>
    <property type="match status" value="1"/>
</dbReference>
<keyword evidence="2 4" id="KW-0689">Ribosomal protein</keyword>
<evidence type="ECO:0000256" key="5">
    <source>
        <dbReference type="SAM" id="MobiDB-lite"/>
    </source>
</evidence>
<dbReference type="AlphaFoldDB" id="A0ABD3M489"/>
<evidence type="ECO:0008006" key="9">
    <source>
        <dbReference type="Google" id="ProtNLM"/>
    </source>
</evidence>
<evidence type="ECO:0000313" key="8">
    <source>
        <dbReference type="Proteomes" id="UP001530293"/>
    </source>
</evidence>
<dbReference type="NCBIfam" id="TIGR00952">
    <property type="entry name" value="S15_bact"/>
    <property type="match status" value="1"/>
</dbReference>
<dbReference type="GO" id="GO:0005737">
    <property type="term" value="C:cytoplasm"/>
    <property type="evidence" value="ECO:0007669"/>
    <property type="project" value="UniProtKB-ARBA"/>
</dbReference>
<evidence type="ECO:0000256" key="6">
    <source>
        <dbReference type="SAM" id="SignalP"/>
    </source>
</evidence>
<comment type="similarity">
    <text evidence="1 4">Belongs to the universal ribosomal protein uS15 family.</text>
</comment>
<evidence type="ECO:0000313" key="7">
    <source>
        <dbReference type="EMBL" id="KAL3758836.1"/>
    </source>
</evidence>
<dbReference type="SUPFAM" id="SSF47060">
    <property type="entry name" value="S15/NS1 RNA-binding domain"/>
    <property type="match status" value="1"/>
</dbReference>
<keyword evidence="6" id="KW-0732">Signal</keyword>
<feature type="chain" id="PRO_5044779745" description="30S ribosomal protein S15" evidence="6">
    <location>
        <begin position="26"/>
        <end position="210"/>
    </location>
</feature>
<protein>
    <recommendedName>
        <fullName evidence="9">30S ribosomal protein S15</fullName>
    </recommendedName>
</protein>
<dbReference type="HAMAP" id="MF_01343_B">
    <property type="entry name" value="Ribosomal_uS15_B"/>
    <property type="match status" value="1"/>
</dbReference>
<evidence type="ECO:0000256" key="1">
    <source>
        <dbReference type="ARBA" id="ARBA00008434"/>
    </source>
</evidence>
<dbReference type="Proteomes" id="UP001530293">
    <property type="component" value="Unassembled WGS sequence"/>
</dbReference>
<dbReference type="InterPro" id="IPR005290">
    <property type="entry name" value="Ribosomal_uS15_bac-type"/>
</dbReference>
<name>A0ABD3M489_9STRA</name>
<gene>
    <name evidence="7" type="ORF">ACHAWU_001358</name>
</gene>
<feature type="compositionally biased region" description="Basic residues" evidence="5">
    <location>
        <begin position="200"/>
        <end position="210"/>
    </location>
</feature>
<dbReference type="Gene3D" id="1.10.287.10">
    <property type="entry name" value="S15/NS1, RNA-binding"/>
    <property type="match status" value="1"/>
</dbReference>
<dbReference type="Gene3D" id="6.10.250.3130">
    <property type="match status" value="1"/>
</dbReference>
<sequence>MATFSRCTLLVVLATASTSWMGAQAFAPSMAAPRTSAMNAVAARSSLYLTTLDDEVTSTIDEAEADNFLLEASDLLDDDSSSGDEESLPASYISAQRIASLRLTHQRHPTDTGSPEYQIAGMTERIAHLTSHLKSHPKDFSTRRGLVALVNKRRRLLNYLYSEDETKYAEIIRALGIRHKVPGSVPSKEDEYGEFPSQKGGKKGKSKMKK</sequence>
<proteinExistence type="inferred from homology"/>
<dbReference type="GO" id="GO:1990904">
    <property type="term" value="C:ribonucleoprotein complex"/>
    <property type="evidence" value="ECO:0007669"/>
    <property type="project" value="UniProtKB-KW"/>
</dbReference>
<dbReference type="GO" id="GO:0005840">
    <property type="term" value="C:ribosome"/>
    <property type="evidence" value="ECO:0007669"/>
    <property type="project" value="UniProtKB-KW"/>
</dbReference>
<dbReference type="PROSITE" id="PS00362">
    <property type="entry name" value="RIBOSOMAL_S15"/>
    <property type="match status" value="1"/>
</dbReference>
<dbReference type="InterPro" id="IPR009068">
    <property type="entry name" value="uS15_NS1_RNA-bd_sf"/>
</dbReference>
<dbReference type="CDD" id="cd00353">
    <property type="entry name" value="Ribosomal_S15p_S13e"/>
    <property type="match status" value="1"/>
</dbReference>
<dbReference type="SMART" id="SM01387">
    <property type="entry name" value="Ribosomal_S15"/>
    <property type="match status" value="1"/>
</dbReference>
<reference evidence="7 8" key="1">
    <citation type="submission" date="2024-10" db="EMBL/GenBank/DDBJ databases">
        <title>Updated reference genomes for cyclostephanoid diatoms.</title>
        <authorList>
            <person name="Roberts W.R."/>
            <person name="Alverson A.J."/>
        </authorList>
    </citation>
    <scope>NUCLEOTIDE SEQUENCE [LARGE SCALE GENOMIC DNA]</scope>
    <source>
        <strain evidence="7 8">AJA232-27</strain>
    </source>
</reference>
<comment type="caution">
    <text evidence="7">The sequence shown here is derived from an EMBL/GenBank/DDBJ whole genome shotgun (WGS) entry which is preliminary data.</text>
</comment>
<evidence type="ECO:0000256" key="2">
    <source>
        <dbReference type="ARBA" id="ARBA00022980"/>
    </source>
</evidence>
<feature type="region of interest" description="Disordered" evidence="5">
    <location>
        <begin position="180"/>
        <end position="210"/>
    </location>
</feature>
<dbReference type="InterPro" id="IPR000589">
    <property type="entry name" value="Ribosomal_uS15"/>
</dbReference>
<feature type="signal peptide" evidence="6">
    <location>
        <begin position="1"/>
        <end position="25"/>
    </location>
</feature>
<accession>A0ABD3M489</accession>
<evidence type="ECO:0000256" key="4">
    <source>
        <dbReference type="RuleBase" id="RU003919"/>
    </source>
</evidence>
<dbReference type="PANTHER" id="PTHR23321">
    <property type="entry name" value="RIBOSOMAL PROTEIN S15, BACTERIAL AND ORGANELLAR"/>
    <property type="match status" value="1"/>
</dbReference>
<dbReference type="Pfam" id="PF00312">
    <property type="entry name" value="Ribosomal_S15"/>
    <property type="match status" value="1"/>
</dbReference>
<keyword evidence="8" id="KW-1185">Reference proteome</keyword>
<dbReference type="EMBL" id="JALLBG020000217">
    <property type="protein sequence ID" value="KAL3758836.1"/>
    <property type="molecule type" value="Genomic_DNA"/>
</dbReference>